<accession>A0A127K371</accession>
<dbReference type="Proteomes" id="UP000036902">
    <property type="component" value="Chromosome"/>
</dbReference>
<keyword evidence="2" id="KW-1185">Reference proteome</keyword>
<evidence type="ECO:0000313" key="1">
    <source>
        <dbReference type="EMBL" id="AMO36410.1"/>
    </source>
</evidence>
<gene>
    <name evidence="1" type="ORF">AC731_005345</name>
</gene>
<sequence>MPYYFDNWGWLTEEVLPGRSTEVVPPDPATIPEGKRANFTGHKWVVLQYVPPVEVRPVAQSVTRQQMKRALHRLGLLPAITSYVGTSGDPELEIWFNDSQAFERGNTTLNEHLPVLGITSEQADDIFNFAASL</sequence>
<dbReference type="STRING" id="1134435.AC731_005345"/>
<dbReference type="EMBL" id="CP014646">
    <property type="protein sequence ID" value="AMO36410.1"/>
    <property type="molecule type" value="Genomic_DNA"/>
</dbReference>
<dbReference type="KEGG" id="thu:AC731_005345"/>
<proteinExistence type="predicted"/>
<organism evidence="1 2">
    <name type="scientific">Thauera humireducens</name>
    <dbReference type="NCBI Taxonomy" id="1134435"/>
    <lineage>
        <taxon>Bacteria</taxon>
        <taxon>Pseudomonadati</taxon>
        <taxon>Pseudomonadota</taxon>
        <taxon>Betaproteobacteria</taxon>
        <taxon>Rhodocyclales</taxon>
        <taxon>Zoogloeaceae</taxon>
        <taxon>Thauera</taxon>
    </lineage>
</organism>
<evidence type="ECO:0000313" key="2">
    <source>
        <dbReference type="Proteomes" id="UP000036902"/>
    </source>
</evidence>
<dbReference type="RefSeq" id="WP_048709833.1">
    <property type="nucleotide sequence ID" value="NZ_CP014646.1"/>
</dbReference>
<dbReference type="AlphaFoldDB" id="A0A127K371"/>
<protein>
    <submittedName>
        <fullName evidence="1">Uncharacterized protein</fullName>
    </submittedName>
</protein>
<reference evidence="2" key="1">
    <citation type="submission" date="2016-03" db="EMBL/GenBank/DDBJ databases">
        <authorList>
            <person name="Ma C."/>
            <person name="Zhou S."/>
            <person name="Yang G."/>
        </authorList>
    </citation>
    <scope>NUCLEOTIDE SEQUENCE [LARGE SCALE GENOMIC DNA]</scope>
    <source>
        <strain evidence="2">SgZ-1</strain>
    </source>
</reference>
<name>A0A127K371_9RHOO</name>